<accession>A0A128EG30</accession>
<dbReference type="PROSITE" id="PS51197">
    <property type="entry name" value="HTH_RRF2_2"/>
    <property type="match status" value="1"/>
</dbReference>
<name>A0A128EG30_9BACT</name>
<dbReference type="InterPro" id="IPR030489">
    <property type="entry name" value="TR_Rrf2-type_CS"/>
</dbReference>
<dbReference type="Pfam" id="PF02082">
    <property type="entry name" value="Rrf2"/>
    <property type="match status" value="1"/>
</dbReference>
<dbReference type="SUPFAM" id="SSF46785">
    <property type="entry name" value="Winged helix' DNA-binding domain"/>
    <property type="match status" value="1"/>
</dbReference>
<sequence length="137" mass="15514">MAILTTKGVNGILAILEIAKASEVSPITIKEISEKTGISKNYMQQILDPLREEGIIGALKGKSGGYFLAKKPSEIKFYDIFVALEKDVKITNLIVKNEPIKKAFDKFDREIKEVLSLSLEDFYKQEEDNRKFLNFVI</sequence>
<protein>
    <submittedName>
        <fullName evidence="2">BadM/Rrf2 family transcriptional regulator</fullName>
    </submittedName>
</protein>
<dbReference type="Proteomes" id="UP000069632">
    <property type="component" value="Unassembled WGS sequence"/>
</dbReference>
<evidence type="ECO:0000313" key="3">
    <source>
        <dbReference type="Proteomes" id="UP000069632"/>
    </source>
</evidence>
<proteinExistence type="predicted"/>
<dbReference type="RefSeq" id="WP_075494403.1">
    <property type="nucleotide sequence ID" value="NZ_CP053844.1"/>
</dbReference>
<dbReference type="OrthoDB" id="9800519at2"/>
<dbReference type="AlphaFoldDB" id="A0A128EG30"/>
<dbReference type="PANTHER" id="PTHR33221">
    <property type="entry name" value="WINGED HELIX-TURN-HELIX TRANSCRIPTIONAL REGULATOR, RRF2 FAMILY"/>
    <property type="match status" value="1"/>
</dbReference>
<dbReference type="GO" id="GO:0003677">
    <property type="term" value="F:DNA binding"/>
    <property type="evidence" value="ECO:0007669"/>
    <property type="project" value="UniProtKB-KW"/>
</dbReference>
<dbReference type="Gene3D" id="1.10.10.10">
    <property type="entry name" value="Winged helix-like DNA-binding domain superfamily/Winged helix DNA-binding domain"/>
    <property type="match status" value="1"/>
</dbReference>
<dbReference type="InterPro" id="IPR036390">
    <property type="entry name" value="WH_DNA-bd_sf"/>
</dbReference>
<dbReference type="GO" id="GO:0003700">
    <property type="term" value="F:DNA-binding transcription factor activity"/>
    <property type="evidence" value="ECO:0007669"/>
    <property type="project" value="TreeGrafter"/>
</dbReference>
<dbReference type="InterPro" id="IPR036388">
    <property type="entry name" value="WH-like_DNA-bd_sf"/>
</dbReference>
<dbReference type="EMBL" id="FIZP01000007">
    <property type="protein sequence ID" value="CZE48310.1"/>
    <property type="molecule type" value="Genomic_DNA"/>
</dbReference>
<reference evidence="2 3" key="1">
    <citation type="submission" date="2016-02" db="EMBL/GenBank/DDBJ databases">
        <authorList>
            <consortium name="Pathogen Informatics"/>
        </authorList>
    </citation>
    <scope>NUCLEOTIDE SEQUENCE [LARGE SCALE GENOMIC DNA]</scope>
    <source>
        <strain evidence="2 3">RC20</strain>
    </source>
</reference>
<keyword evidence="1" id="KW-0238">DNA-binding</keyword>
<organism evidence="2 3">
    <name type="scientific">Campylobacter geochelonis</name>
    <dbReference type="NCBI Taxonomy" id="1780362"/>
    <lineage>
        <taxon>Bacteria</taxon>
        <taxon>Pseudomonadati</taxon>
        <taxon>Campylobacterota</taxon>
        <taxon>Epsilonproteobacteria</taxon>
        <taxon>Campylobacterales</taxon>
        <taxon>Campylobacteraceae</taxon>
        <taxon>Campylobacter</taxon>
    </lineage>
</organism>
<evidence type="ECO:0000256" key="1">
    <source>
        <dbReference type="ARBA" id="ARBA00023125"/>
    </source>
</evidence>
<keyword evidence="3" id="KW-1185">Reference proteome</keyword>
<dbReference type="GO" id="GO:0005829">
    <property type="term" value="C:cytosol"/>
    <property type="evidence" value="ECO:0007669"/>
    <property type="project" value="TreeGrafter"/>
</dbReference>
<evidence type="ECO:0000313" key="2">
    <source>
        <dbReference type="EMBL" id="CZE48310.1"/>
    </source>
</evidence>
<dbReference type="InterPro" id="IPR000944">
    <property type="entry name" value="Tscrpt_reg_Rrf2"/>
</dbReference>
<gene>
    <name evidence="2" type="primary">cymR</name>
    <name evidence="2" type="ORF">ERS672216_01345</name>
</gene>
<dbReference type="PANTHER" id="PTHR33221:SF5">
    <property type="entry name" value="HTH-TYPE TRANSCRIPTIONAL REGULATOR ISCR"/>
    <property type="match status" value="1"/>
</dbReference>
<dbReference type="NCBIfam" id="TIGR00738">
    <property type="entry name" value="rrf2_super"/>
    <property type="match status" value="1"/>
</dbReference>
<dbReference type="PROSITE" id="PS01332">
    <property type="entry name" value="HTH_RRF2_1"/>
    <property type="match status" value="1"/>
</dbReference>